<dbReference type="Proteomes" id="UP000034562">
    <property type="component" value="Unassembled WGS sequence"/>
</dbReference>
<dbReference type="Pfam" id="PF02779">
    <property type="entry name" value="Transket_pyr"/>
    <property type="match status" value="1"/>
</dbReference>
<reference evidence="5 6" key="1">
    <citation type="journal article" date="2015" name="Nature">
        <title>rRNA introns, odd ribosomes, and small enigmatic genomes across a large radiation of phyla.</title>
        <authorList>
            <person name="Brown C.T."/>
            <person name="Hug L.A."/>
            <person name="Thomas B.C."/>
            <person name="Sharon I."/>
            <person name="Castelle C.J."/>
            <person name="Singh A."/>
            <person name="Wilkins M.J."/>
            <person name="Williams K.H."/>
            <person name="Banfield J.F."/>
        </authorList>
    </citation>
    <scope>NUCLEOTIDE SEQUENCE [LARGE SCALE GENOMIC DNA]</scope>
</reference>
<accession>A0A0G0W6H9</accession>
<feature type="domain" description="Transketolase-like pyrimidine-binding" evidence="4">
    <location>
        <begin position="8"/>
        <end position="173"/>
    </location>
</feature>
<dbReference type="SUPFAM" id="SSF52518">
    <property type="entry name" value="Thiamin diphosphate-binding fold (THDP-binding)"/>
    <property type="match status" value="1"/>
</dbReference>
<dbReference type="CDD" id="cd07033">
    <property type="entry name" value="TPP_PYR_DXS_TK_like"/>
    <property type="match status" value="1"/>
</dbReference>
<dbReference type="Gene3D" id="3.40.50.920">
    <property type="match status" value="1"/>
</dbReference>
<evidence type="ECO:0000259" key="4">
    <source>
        <dbReference type="SMART" id="SM00861"/>
    </source>
</evidence>
<dbReference type="PANTHER" id="PTHR43825">
    <property type="entry name" value="PYRUVATE DEHYDROGENASE E1 COMPONENT"/>
    <property type="match status" value="1"/>
</dbReference>
<dbReference type="SMART" id="SM00861">
    <property type="entry name" value="Transket_pyr"/>
    <property type="match status" value="1"/>
</dbReference>
<sequence length="327" mass="35086">MQINTKLKSIRDGFGEALVELGNKNKNIVVLTADLAESTRVKAFADKFPDRFFQVGVAEQGLVTIAAGMAEAGKIPFTTSYAVFSPGRTWEQIKVTAALNNVPVKIVGAHAGFGASMYGATHESLEDIALMRVIPNMIVVSPCDYEEAKKATLAVANNGKPTYLRLARQESPAISTPLRQGFAGQEFEIGKANVLIENKNPRVLIVGCGSILSEAINASGELEKSGIGSVVLNLHTVKPIDEQALTRFAKITGAVVTVEEHQVIGGLGGAVAEVLAKNFPVPMEFVGVKDLFGESARDPDELWKKFGLKKENIIEAVKKVIARKNDV</sequence>
<comment type="caution">
    <text evidence="5">The sequence shown here is derived from an EMBL/GenBank/DDBJ whole genome shotgun (WGS) entry which is preliminary data.</text>
</comment>
<dbReference type="InterPro" id="IPR033248">
    <property type="entry name" value="Transketolase_C"/>
</dbReference>
<dbReference type="EMBL" id="LBZK01000016">
    <property type="protein sequence ID" value="KKR70852.1"/>
    <property type="molecule type" value="Genomic_DNA"/>
</dbReference>
<proteinExistence type="inferred from homology"/>
<protein>
    <recommendedName>
        <fullName evidence="4">Transketolase-like pyrimidine-binding domain-containing protein</fullName>
    </recommendedName>
</protein>
<dbReference type="Gene3D" id="3.40.50.970">
    <property type="match status" value="1"/>
</dbReference>
<dbReference type="FunFam" id="3.40.50.970:FF:000129">
    <property type="entry name" value="Transketolase"/>
    <property type="match status" value="1"/>
</dbReference>
<comment type="similarity">
    <text evidence="2">Belongs to the transketolase family.</text>
</comment>
<evidence type="ECO:0000313" key="5">
    <source>
        <dbReference type="EMBL" id="KKR70852.1"/>
    </source>
</evidence>
<dbReference type="PANTHER" id="PTHR43825:SF1">
    <property type="entry name" value="TRANSKETOLASE-LIKE PYRIMIDINE-BINDING DOMAIN-CONTAINING PROTEIN"/>
    <property type="match status" value="1"/>
</dbReference>
<dbReference type="InterPro" id="IPR009014">
    <property type="entry name" value="Transketo_C/PFOR_II"/>
</dbReference>
<dbReference type="AlphaFoldDB" id="A0A0G0W6H9"/>
<dbReference type="SUPFAM" id="SSF52922">
    <property type="entry name" value="TK C-terminal domain-like"/>
    <property type="match status" value="1"/>
</dbReference>
<dbReference type="InterPro" id="IPR005475">
    <property type="entry name" value="Transketolase-like_Pyr-bd"/>
</dbReference>
<dbReference type="PATRIC" id="fig|1618563.3.peg.314"/>
<name>A0A0G0W6H9_9BACT</name>
<gene>
    <name evidence="5" type="ORF">UU12_C0016G0011</name>
</gene>
<dbReference type="InterPro" id="IPR029061">
    <property type="entry name" value="THDP-binding"/>
</dbReference>
<evidence type="ECO:0000256" key="1">
    <source>
        <dbReference type="ARBA" id="ARBA00001964"/>
    </source>
</evidence>
<evidence type="ECO:0000313" key="6">
    <source>
        <dbReference type="Proteomes" id="UP000034562"/>
    </source>
</evidence>
<keyword evidence="3" id="KW-0786">Thiamine pyrophosphate</keyword>
<dbReference type="STRING" id="1618563.UU12_C0016G0011"/>
<dbReference type="Pfam" id="PF02780">
    <property type="entry name" value="Transketolase_C"/>
    <property type="match status" value="1"/>
</dbReference>
<organism evidence="5 6">
    <name type="scientific">Candidatus Woesebacteria bacterium GW2011_GWA2_40_7b</name>
    <dbReference type="NCBI Taxonomy" id="1618563"/>
    <lineage>
        <taxon>Bacteria</taxon>
        <taxon>Candidatus Woeseibacteriota</taxon>
    </lineage>
</organism>
<dbReference type="InterPro" id="IPR051157">
    <property type="entry name" value="PDH/Transketolase"/>
</dbReference>
<comment type="cofactor">
    <cofactor evidence="1">
        <name>thiamine diphosphate</name>
        <dbReference type="ChEBI" id="CHEBI:58937"/>
    </cofactor>
</comment>
<evidence type="ECO:0000256" key="2">
    <source>
        <dbReference type="ARBA" id="ARBA00007131"/>
    </source>
</evidence>
<evidence type="ECO:0000256" key="3">
    <source>
        <dbReference type="ARBA" id="ARBA00023052"/>
    </source>
</evidence>